<gene>
    <name evidence="2" type="ORF">PXEA_LOCUS5617</name>
</gene>
<organism evidence="2 3">
    <name type="scientific">Protopolystoma xenopodis</name>
    <dbReference type="NCBI Taxonomy" id="117903"/>
    <lineage>
        <taxon>Eukaryota</taxon>
        <taxon>Metazoa</taxon>
        <taxon>Spiralia</taxon>
        <taxon>Lophotrochozoa</taxon>
        <taxon>Platyhelminthes</taxon>
        <taxon>Monogenea</taxon>
        <taxon>Polyopisthocotylea</taxon>
        <taxon>Polystomatidea</taxon>
        <taxon>Polystomatidae</taxon>
        <taxon>Protopolystoma</taxon>
    </lineage>
</organism>
<feature type="region of interest" description="Disordered" evidence="1">
    <location>
        <begin position="62"/>
        <end position="226"/>
    </location>
</feature>
<comment type="caution">
    <text evidence="2">The sequence shown here is derived from an EMBL/GenBank/DDBJ whole genome shotgun (WGS) entry which is preliminary data.</text>
</comment>
<protein>
    <submittedName>
        <fullName evidence="2">Uncharacterized protein</fullName>
    </submittedName>
</protein>
<proteinExistence type="predicted"/>
<evidence type="ECO:0000256" key="1">
    <source>
        <dbReference type="SAM" id="MobiDB-lite"/>
    </source>
</evidence>
<sequence length="226" mass="24778">MASGFDKAYYMTGESSASVSQTYEYKSSSHNVAVTNRRQSISFGVSITSSLPHRHCSPHCPVTNVLTSGTTSGGGAPVISRRRSRGRQSRTRRQCRDPDITHAADSSTTSINRRNRPERSRSLHGTRRRESRDSRGRNRNISSLRQVGENSANKSGGVTRVHGSEASRPRSRGKLSSRPARLPKKTNGSVSETGPSSNTRSTKKARCQDARQKSPPSKGSYKYCSH</sequence>
<feature type="compositionally biased region" description="Polar residues" evidence="1">
    <location>
        <begin position="141"/>
        <end position="156"/>
    </location>
</feature>
<dbReference type="AlphaFoldDB" id="A0A448WHT7"/>
<evidence type="ECO:0000313" key="3">
    <source>
        <dbReference type="Proteomes" id="UP000784294"/>
    </source>
</evidence>
<accession>A0A448WHT7</accession>
<dbReference type="EMBL" id="CAAALY010014000">
    <property type="protein sequence ID" value="VEL12177.1"/>
    <property type="molecule type" value="Genomic_DNA"/>
</dbReference>
<feature type="compositionally biased region" description="Basic residues" evidence="1">
    <location>
        <begin position="80"/>
        <end position="93"/>
    </location>
</feature>
<dbReference type="Proteomes" id="UP000784294">
    <property type="component" value="Unassembled WGS sequence"/>
</dbReference>
<keyword evidence="3" id="KW-1185">Reference proteome</keyword>
<name>A0A448WHT7_9PLAT</name>
<evidence type="ECO:0000313" key="2">
    <source>
        <dbReference type="EMBL" id="VEL12177.1"/>
    </source>
</evidence>
<feature type="compositionally biased region" description="Polar residues" evidence="1">
    <location>
        <begin position="186"/>
        <end position="200"/>
    </location>
</feature>
<reference evidence="2" key="1">
    <citation type="submission" date="2018-11" db="EMBL/GenBank/DDBJ databases">
        <authorList>
            <consortium name="Pathogen Informatics"/>
        </authorList>
    </citation>
    <scope>NUCLEOTIDE SEQUENCE</scope>
</reference>